<evidence type="ECO:0000313" key="1">
    <source>
        <dbReference type="EMBL" id="KZT76054.1"/>
    </source>
</evidence>
<proteinExistence type="predicted"/>
<organism evidence="1 2">
    <name type="scientific">Dorcoceras hygrometricum</name>
    <dbReference type="NCBI Taxonomy" id="472368"/>
    <lineage>
        <taxon>Eukaryota</taxon>
        <taxon>Viridiplantae</taxon>
        <taxon>Streptophyta</taxon>
        <taxon>Embryophyta</taxon>
        <taxon>Tracheophyta</taxon>
        <taxon>Spermatophyta</taxon>
        <taxon>Magnoliopsida</taxon>
        <taxon>eudicotyledons</taxon>
        <taxon>Gunneridae</taxon>
        <taxon>Pentapetalae</taxon>
        <taxon>asterids</taxon>
        <taxon>lamiids</taxon>
        <taxon>Lamiales</taxon>
        <taxon>Gesneriaceae</taxon>
        <taxon>Didymocarpoideae</taxon>
        <taxon>Trichosporeae</taxon>
        <taxon>Loxocarpinae</taxon>
        <taxon>Dorcoceras</taxon>
    </lineage>
</organism>
<dbReference type="EMBL" id="KV159304">
    <property type="protein sequence ID" value="KZT76054.1"/>
    <property type="molecule type" value="Genomic_DNA"/>
</dbReference>
<dbReference type="Proteomes" id="UP000250235">
    <property type="component" value="Unassembled WGS sequence"/>
</dbReference>
<reference evidence="1 2" key="1">
    <citation type="journal article" date="2015" name="Proc. Natl. Acad. Sci. U.S.A.">
        <title>The resurrection genome of Boea hygrometrica: A blueprint for survival of dehydration.</title>
        <authorList>
            <person name="Xiao L."/>
            <person name="Yang G."/>
            <person name="Zhang L."/>
            <person name="Yang X."/>
            <person name="Zhao S."/>
            <person name="Ji Z."/>
            <person name="Zhou Q."/>
            <person name="Hu M."/>
            <person name="Wang Y."/>
            <person name="Chen M."/>
            <person name="Xu Y."/>
            <person name="Jin H."/>
            <person name="Xiao X."/>
            <person name="Hu G."/>
            <person name="Bao F."/>
            <person name="Hu Y."/>
            <person name="Wan P."/>
            <person name="Li L."/>
            <person name="Deng X."/>
            <person name="Kuang T."/>
            <person name="Xiang C."/>
            <person name="Zhu J.K."/>
            <person name="Oliver M.J."/>
            <person name="He Y."/>
        </authorList>
    </citation>
    <scope>NUCLEOTIDE SEQUENCE [LARGE SCALE GENOMIC DNA]</scope>
    <source>
        <strain evidence="2">cv. XS01</strain>
    </source>
</reference>
<evidence type="ECO:0000313" key="2">
    <source>
        <dbReference type="Proteomes" id="UP000250235"/>
    </source>
</evidence>
<name>A0A2Z6ZSB1_9LAMI</name>
<gene>
    <name evidence="1" type="ORF">F511_46921</name>
</gene>
<accession>A0A2Z6ZSB1</accession>
<keyword evidence="2" id="KW-1185">Reference proteome</keyword>
<dbReference type="AlphaFoldDB" id="A0A2Z6ZSB1"/>
<protein>
    <submittedName>
        <fullName evidence="1">Uncharacterized protein</fullName>
    </submittedName>
</protein>
<sequence length="172" mass="18519">MSARDLRAGRASLAMSSARHCAIVGRCWAPCRAWISAASRMMSCLLSCAGRAIGVMVAGLLCARWTRNSKHGGRHAVRRAMAHDDRWARDVALGRASCLARRCTAAVRKFRGGGRRPAAARRSSGDVVTADFFLGLCSGLSRAAHGVFGPIFDIGPVLVDFEILSFLDLKLF</sequence>